<proteinExistence type="predicted"/>
<dbReference type="EMBL" id="FRAF01000040">
    <property type="protein sequence ID" value="SHL11598.1"/>
    <property type="molecule type" value="Genomic_DNA"/>
</dbReference>
<accession>A0A1M6Y0B0</accession>
<dbReference type="OrthoDB" id="4087617at2"/>
<feature type="transmembrane region" description="Helical" evidence="1">
    <location>
        <begin position="279"/>
        <end position="297"/>
    </location>
</feature>
<dbReference type="AlphaFoldDB" id="A0A1M6Y0B0"/>
<sequence>MFRKKFTRDTLKFPQKDFDMVKEGVISLAITGILIVAVAVFLGAPYRPAITNQQIANQEPIVVEKTALGDLDGTGEMAQYGPPYNHGFHGEPPQSVQSLGGFSPQTWWGTPYPLNTATDDVLQPLKMLATASDNQNLLRALRQYETAPYIQQQQWANHYAKALQDAKVIQGQVVVPPGSYGPVQTLMNSELSLAKSGLLSGALDRISNPGTIYRYNIQDDLLFLQGHALHQIAGKLDMKGEQWGINHDEAAVPGPWWLTPYTFLYQIPPWSTSASGDEMAAYTIAILFLMLVFLPWIPGLNRLNRVIPVHRWIWRDWYKRLEKSKTCSSCPLRTSCHQEFKGKYAFVPGESKPACYEPTSTNFKEYGVSRGIDQTIHH</sequence>
<dbReference type="RefSeq" id="WP_072875356.1">
    <property type="nucleotide sequence ID" value="NZ_FRAF01000040.1"/>
</dbReference>
<evidence type="ECO:0000313" key="2">
    <source>
        <dbReference type="EMBL" id="SHL11598.1"/>
    </source>
</evidence>
<evidence type="ECO:0000256" key="1">
    <source>
        <dbReference type="SAM" id="Phobius"/>
    </source>
</evidence>
<dbReference type="Proteomes" id="UP000184016">
    <property type="component" value="Unassembled WGS sequence"/>
</dbReference>
<feature type="transmembrane region" description="Helical" evidence="1">
    <location>
        <begin position="21"/>
        <end position="44"/>
    </location>
</feature>
<reference evidence="3" key="1">
    <citation type="submission" date="2016-11" db="EMBL/GenBank/DDBJ databases">
        <authorList>
            <person name="Varghese N."/>
            <person name="Submissions S."/>
        </authorList>
    </citation>
    <scope>NUCLEOTIDE SEQUENCE [LARGE SCALE GENOMIC DNA]</scope>
    <source>
        <strain evidence="3">USBA-503</strain>
    </source>
</reference>
<evidence type="ECO:0000313" key="3">
    <source>
        <dbReference type="Proteomes" id="UP000184016"/>
    </source>
</evidence>
<dbReference type="STRING" id="1830138.SAMN05443507_1406"/>
<keyword evidence="1" id="KW-0812">Transmembrane</keyword>
<keyword evidence="3" id="KW-1185">Reference proteome</keyword>
<protein>
    <submittedName>
        <fullName evidence="2">Uncharacterized protein</fullName>
    </submittedName>
</protein>
<keyword evidence="1" id="KW-0472">Membrane</keyword>
<name>A0A1M6Y0B0_9BACL</name>
<organism evidence="2 3">
    <name type="scientific">Alicyclobacillus tolerans</name>
    <dbReference type="NCBI Taxonomy" id="90970"/>
    <lineage>
        <taxon>Bacteria</taxon>
        <taxon>Bacillati</taxon>
        <taxon>Bacillota</taxon>
        <taxon>Bacilli</taxon>
        <taxon>Bacillales</taxon>
        <taxon>Alicyclobacillaceae</taxon>
        <taxon>Alicyclobacillus</taxon>
    </lineage>
</organism>
<gene>
    <name evidence="2" type="ORF">SAMN05443507_1406</name>
</gene>
<keyword evidence="1" id="KW-1133">Transmembrane helix</keyword>